<keyword evidence="9" id="KW-0472">Membrane</keyword>
<dbReference type="AlphaFoldDB" id="A0A0M0JG77"/>
<dbReference type="GO" id="GO:0000139">
    <property type="term" value="C:Golgi membrane"/>
    <property type="evidence" value="ECO:0007669"/>
    <property type="project" value="UniProtKB-SubCell"/>
</dbReference>
<protein>
    <submittedName>
        <fullName evidence="10">Flagellar associated protein</fullName>
    </submittedName>
</protein>
<evidence type="ECO:0000313" key="11">
    <source>
        <dbReference type="Proteomes" id="UP000037460"/>
    </source>
</evidence>
<gene>
    <name evidence="10" type="ORF">Ctob_010080</name>
</gene>
<dbReference type="Pfam" id="PF01762">
    <property type="entry name" value="Galactosyl_T"/>
    <property type="match status" value="1"/>
</dbReference>
<evidence type="ECO:0000256" key="5">
    <source>
        <dbReference type="ARBA" id="ARBA00022692"/>
    </source>
</evidence>
<evidence type="ECO:0000256" key="6">
    <source>
        <dbReference type="ARBA" id="ARBA00022968"/>
    </source>
</evidence>
<comment type="subcellular location">
    <subcellularLocation>
        <location evidence="1">Golgi apparatus membrane</location>
        <topology evidence="1">Single-pass type II membrane protein</topology>
    </subcellularLocation>
</comment>
<sequence length="1007" mass="112751">MHNGVKPLSPDTWRAIARRPIPTSGVAVLGVFTAEENGARREAVRTWLRDATHAKPLLARFVARGAGKAPVLMREAREYGDVVLLEGPAEMSRSNGPLLTLILWLECALRAWPRAALIGKADDDVWVHVDATAAHLQGSLDALRMLPHVADHELPLMYWGLMETYGWSLTSHRPMGFSYKYGSSHPTCVVQNKSDHTLVAPVHFAKGPMYFVSAPLVMQLVNDPELRAYTTIVIASANYTAGSRHRVLPWEDVYTGLALTRSVAGVSAAYVHMGSRVAGESYGIYSKVGFGHNTILFHANTKSSRSMERYTAMHRWALKHHCDSGMPVRSATLRCDSPELKSCTGARWKRIGELSVATKSADVNDLIAQVGARETIRSRWILAKQKLKVTRAFHRPETPLVIKAKRTWKDSEEPEPVMASSSTFDASHHRGARRAHLALKLAANMSDSEDASAFFSTCVQELSRMRYSIAAPVEAAASVYRDEPQTSGDIWSKDQAARRESQSLMLRYEDEDEDEVGRSKHVHFTGIEFRGNRKRDLKHTLPNVHWLPPRHVAIQRTHRLVPDSHFALAAVNGSDWPKADGGAWRQYVRERRTLDKNAASIAAAEAAAAEEAADLQKSLDKVTSGLAMRAGQMRTYPVLVRIFCYYSTIDADVSRMVHCMSHMGFMLFVDESGLCDLHPNEETMRAVQVPTSRHAKGRGEDGWELLWISVNESAGSKEQKSWNLKARLTRNEFIEILVRAAIDDDDDGPQNPAEMPRVLQELFEDMMNVGRQPHAGMVLHDRNSFLRTYCYRREVCAVLAHHEKTLRCIYTVYSELGSGAVDLKGSSGLMGVHEFLNFVHDIGIIREIGHRTTSAIFGMSRMLTFNEASSKAQNSTLTQLTYEGFLEAVVRLALVKALPSDRDMRKHGFQFPGEFLGAMLDTGGYAYERWVDSARSRMRKGQGDPIWRRVDMLCLLFVGVMQFGIEKSKKGALLLLRGSPDEVLTKEEVMRFWKSPTPLVFERQTSS</sequence>
<keyword evidence="4" id="KW-0808">Transferase</keyword>
<dbReference type="Proteomes" id="UP000037460">
    <property type="component" value="Unassembled WGS sequence"/>
</dbReference>
<evidence type="ECO:0000256" key="9">
    <source>
        <dbReference type="ARBA" id="ARBA00023136"/>
    </source>
</evidence>
<keyword evidence="6" id="KW-0735">Signal-anchor</keyword>
<keyword evidence="7" id="KW-1133">Transmembrane helix</keyword>
<reference evidence="11" key="1">
    <citation type="journal article" date="2015" name="PLoS Genet.">
        <title>Genome Sequence and Transcriptome Analyses of Chrysochromulina tobin: Metabolic Tools for Enhanced Algal Fitness in the Prominent Order Prymnesiales (Haptophyceae).</title>
        <authorList>
            <person name="Hovde B.T."/>
            <person name="Deodato C.R."/>
            <person name="Hunsperger H.M."/>
            <person name="Ryken S.A."/>
            <person name="Yost W."/>
            <person name="Jha R.K."/>
            <person name="Patterson J."/>
            <person name="Monnat R.J. Jr."/>
            <person name="Barlow S.B."/>
            <person name="Starkenburg S.R."/>
            <person name="Cattolico R.A."/>
        </authorList>
    </citation>
    <scope>NUCLEOTIDE SEQUENCE</scope>
    <source>
        <strain evidence="11">CCMP291</strain>
    </source>
</reference>
<evidence type="ECO:0000256" key="7">
    <source>
        <dbReference type="ARBA" id="ARBA00022989"/>
    </source>
</evidence>
<keyword evidence="11" id="KW-1185">Reference proteome</keyword>
<evidence type="ECO:0000256" key="4">
    <source>
        <dbReference type="ARBA" id="ARBA00022679"/>
    </source>
</evidence>
<comment type="similarity">
    <text evidence="2">Belongs to the glycosyltransferase 31 family.</text>
</comment>
<dbReference type="InterPro" id="IPR002659">
    <property type="entry name" value="Glyco_trans_31"/>
</dbReference>
<dbReference type="PANTHER" id="PTHR11214">
    <property type="entry name" value="BETA-1,3-N-ACETYLGLUCOSAMINYLTRANSFERASE"/>
    <property type="match status" value="1"/>
</dbReference>
<dbReference type="EMBL" id="JWZX01002952">
    <property type="protein sequence ID" value="KOO25601.1"/>
    <property type="molecule type" value="Genomic_DNA"/>
</dbReference>
<name>A0A0M0JG77_9EUKA</name>
<evidence type="ECO:0000313" key="10">
    <source>
        <dbReference type="EMBL" id="KOO25601.1"/>
    </source>
</evidence>
<evidence type="ECO:0000256" key="8">
    <source>
        <dbReference type="ARBA" id="ARBA00023034"/>
    </source>
</evidence>
<dbReference type="OrthoDB" id="120976at2759"/>
<organism evidence="10 11">
    <name type="scientific">Chrysochromulina tobinii</name>
    <dbReference type="NCBI Taxonomy" id="1460289"/>
    <lineage>
        <taxon>Eukaryota</taxon>
        <taxon>Haptista</taxon>
        <taxon>Haptophyta</taxon>
        <taxon>Prymnesiophyceae</taxon>
        <taxon>Prymnesiales</taxon>
        <taxon>Chrysochromulinaceae</taxon>
        <taxon>Chrysochromulina</taxon>
    </lineage>
</organism>
<accession>A0A0M0JG77</accession>
<dbReference type="PANTHER" id="PTHR11214:SF3">
    <property type="entry name" value="BETA-1,3-GALACTOSYLTRANSFERASE 6"/>
    <property type="match status" value="1"/>
</dbReference>
<keyword evidence="3" id="KW-0328">Glycosyltransferase</keyword>
<comment type="caution">
    <text evidence="10">The sequence shown here is derived from an EMBL/GenBank/DDBJ whole genome shotgun (WGS) entry which is preliminary data.</text>
</comment>
<evidence type="ECO:0000256" key="1">
    <source>
        <dbReference type="ARBA" id="ARBA00004323"/>
    </source>
</evidence>
<keyword evidence="8" id="KW-0333">Golgi apparatus</keyword>
<keyword evidence="5" id="KW-0812">Transmembrane</keyword>
<keyword evidence="10" id="KW-0966">Cell projection</keyword>
<dbReference type="GO" id="GO:0008378">
    <property type="term" value="F:galactosyltransferase activity"/>
    <property type="evidence" value="ECO:0007669"/>
    <property type="project" value="TreeGrafter"/>
</dbReference>
<evidence type="ECO:0000256" key="2">
    <source>
        <dbReference type="ARBA" id="ARBA00008661"/>
    </source>
</evidence>
<keyword evidence="10" id="KW-0969">Cilium</keyword>
<keyword evidence="10" id="KW-0282">Flagellum</keyword>
<evidence type="ECO:0000256" key="3">
    <source>
        <dbReference type="ARBA" id="ARBA00022676"/>
    </source>
</evidence>
<proteinExistence type="inferred from homology"/>